<keyword evidence="3" id="KW-1185">Reference proteome</keyword>
<evidence type="ECO:0000313" key="3">
    <source>
        <dbReference type="Proteomes" id="UP001501195"/>
    </source>
</evidence>
<organism evidence="2 3">
    <name type="scientific">Kineococcus glutinatus</name>
    <dbReference type="NCBI Taxonomy" id="1070872"/>
    <lineage>
        <taxon>Bacteria</taxon>
        <taxon>Bacillati</taxon>
        <taxon>Actinomycetota</taxon>
        <taxon>Actinomycetes</taxon>
        <taxon>Kineosporiales</taxon>
        <taxon>Kineosporiaceae</taxon>
        <taxon>Kineococcus</taxon>
    </lineage>
</organism>
<gene>
    <name evidence="2" type="ORF">GCM10023225_28150</name>
</gene>
<dbReference type="Gene3D" id="3.40.710.10">
    <property type="entry name" value="DD-peptidase/beta-lactamase superfamily"/>
    <property type="match status" value="1"/>
</dbReference>
<dbReference type="InterPro" id="IPR001466">
    <property type="entry name" value="Beta-lactam-related"/>
</dbReference>
<dbReference type="RefSeq" id="WP_345713288.1">
    <property type="nucleotide sequence ID" value="NZ_BAABIL010000473.1"/>
</dbReference>
<dbReference type="GO" id="GO:0016787">
    <property type="term" value="F:hydrolase activity"/>
    <property type="evidence" value="ECO:0007669"/>
    <property type="project" value="UniProtKB-KW"/>
</dbReference>
<dbReference type="Proteomes" id="UP001501195">
    <property type="component" value="Unassembled WGS sequence"/>
</dbReference>
<dbReference type="SUPFAM" id="SSF56601">
    <property type="entry name" value="beta-lactamase/transpeptidase-like"/>
    <property type="match status" value="1"/>
</dbReference>
<dbReference type="PANTHER" id="PTHR43319">
    <property type="entry name" value="BETA-LACTAMASE-RELATED"/>
    <property type="match status" value="1"/>
</dbReference>
<dbReference type="InterPro" id="IPR012338">
    <property type="entry name" value="Beta-lactam/transpept-like"/>
</dbReference>
<reference evidence="3" key="1">
    <citation type="journal article" date="2019" name="Int. J. Syst. Evol. Microbiol.">
        <title>The Global Catalogue of Microorganisms (GCM) 10K type strain sequencing project: providing services to taxonomists for standard genome sequencing and annotation.</title>
        <authorList>
            <consortium name="The Broad Institute Genomics Platform"/>
            <consortium name="The Broad Institute Genome Sequencing Center for Infectious Disease"/>
            <person name="Wu L."/>
            <person name="Ma J."/>
        </authorList>
    </citation>
    <scope>NUCLEOTIDE SEQUENCE [LARGE SCALE GENOMIC DNA]</scope>
    <source>
        <strain evidence="3">JCM 18126</strain>
    </source>
</reference>
<dbReference type="EMBL" id="BAABIL010000473">
    <property type="protein sequence ID" value="GAA4989059.1"/>
    <property type="molecule type" value="Genomic_DNA"/>
</dbReference>
<evidence type="ECO:0000313" key="2">
    <source>
        <dbReference type="EMBL" id="GAA4989059.1"/>
    </source>
</evidence>
<dbReference type="Pfam" id="PF00144">
    <property type="entry name" value="Beta-lactamase"/>
    <property type="match status" value="1"/>
</dbReference>
<dbReference type="InterPro" id="IPR052907">
    <property type="entry name" value="Beta-lactamase/esterase"/>
</dbReference>
<name>A0ABP9I5L5_9ACTN</name>
<keyword evidence="2" id="KW-0378">Hydrolase</keyword>
<feature type="domain" description="Beta-lactamase-related" evidence="1">
    <location>
        <begin position="22"/>
        <end position="371"/>
    </location>
</feature>
<evidence type="ECO:0000259" key="1">
    <source>
        <dbReference type="Pfam" id="PF00144"/>
    </source>
</evidence>
<dbReference type="PANTHER" id="PTHR43319:SF3">
    <property type="entry name" value="BETA-LACTAMASE-RELATED DOMAIN-CONTAINING PROTEIN"/>
    <property type="match status" value="1"/>
</dbReference>
<protein>
    <submittedName>
        <fullName evidence="2">Serine hydrolase domain-containing protein</fullName>
    </submittedName>
</protein>
<accession>A0ABP9I5L5</accession>
<proteinExistence type="predicted"/>
<comment type="caution">
    <text evidence="2">The sequence shown here is derived from an EMBL/GenBank/DDBJ whole genome shotgun (WGS) entry which is preliminary data.</text>
</comment>
<sequence>MSAGTDDATRVGGWVAPGYEGVRDVFAAHLADGRETGAAFAACVAGRPVVDLHGGTADSAGGVPWREDTAVVVFSGTKGVMSLCLLLLAERGLLDHDRPVAHYWPEFAAHGKGGTTVREALSHRARVPAFREAVTVADLADPVRLAGLLAAQEPFDLAQPHYHALTHGWLTGELLRRVDGRDAGTFVAEELTGPLGLDLWIGLPAELEPRVAVLELQGEKPPPPVWPGDPVRTEVDRLLDTNPPLLGEPTLFNTREVHAAQIPGAGGIATARSMARLYAVLACDGELEGRRWLGEAALREACTEAVAWTTPDGWPNRYSAGFQMQTSRAPFGPAAEGVGHGGFGGSQHGFWPGTGVSFSYCPNRLVVEGEDTRSQALLTALHGAWQAQRAAV</sequence>